<dbReference type="Proteomes" id="UP000218267">
    <property type="component" value="Chromosome"/>
</dbReference>
<dbReference type="AlphaFoldDB" id="A0A1Y1CFG7"/>
<dbReference type="InterPro" id="IPR058679">
    <property type="entry name" value="RlmG_N"/>
</dbReference>
<reference evidence="8 9" key="1">
    <citation type="journal article" date="2018" name="Mar. Genomics">
        <title>Complete genome sequence of Marinifilaceae bacterium strain SPP2, isolated from the Antarctic marine sediment.</title>
        <authorList>
            <person name="Watanabe M."/>
            <person name="Kojima H."/>
            <person name="Fukui M."/>
        </authorList>
    </citation>
    <scope>NUCLEOTIDE SEQUENCE [LARGE SCALE GENOMIC DNA]</scope>
    <source>
        <strain evidence="8 9">SPP2</strain>
    </source>
</reference>
<evidence type="ECO:0000259" key="6">
    <source>
        <dbReference type="Pfam" id="PF05175"/>
    </source>
</evidence>
<keyword evidence="2" id="KW-0698">rRNA processing</keyword>
<dbReference type="PROSITE" id="PS00092">
    <property type="entry name" value="N6_MTASE"/>
    <property type="match status" value="1"/>
</dbReference>
<dbReference type="PANTHER" id="PTHR47816">
    <property type="entry name" value="RIBOSOMAL RNA SMALL SUBUNIT METHYLTRANSFERASE C"/>
    <property type="match status" value="1"/>
</dbReference>
<keyword evidence="3" id="KW-0489">Methyltransferase</keyword>
<dbReference type="CDD" id="cd02440">
    <property type="entry name" value="AdoMet_MTases"/>
    <property type="match status" value="1"/>
</dbReference>
<protein>
    <submittedName>
        <fullName evidence="8">Uncharacterized protein</fullName>
    </submittedName>
</protein>
<name>A0A1Y1CFG7_9BACT</name>
<dbReference type="GO" id="GO:0032259">
    <property type="term" value="P:methylation"/>
    <property type="evidence" value="ECO:0007669"/>
    <property type="project" value="UniProtKB-KW"/>
</dbReference>
<sequence length="360" mass="41588">MGSEENKYNIKRYDLSEDRSLKAWSAADEYLLQAFTDLEKKPNHLGIYGDRFGFLGCNLHSFTPTLVFTKKSQQKAIDANLEAHNIPLLNYSDPLSPLEREMDFALVNVPKSLELFQLYLEQIACNSSEDITVICAFMTRHFTPKLLQIAQEYFEVAEQSRAVKKARLVVLTKKKSTLKKELITTLDYNKQNYKQFWGVFSAQHIDYATQFFLEQLEIDDADECILDLGSGNGIIGNEIFKQLPDAEIHLIDDSYLAVASAKLNIQGENIHHHFNNELSIFDDETFDLIVTNPPFHFEFEINIQIPIQLFRECYRCLKEGGNLQIVANKHLNYKVHLEPIFSLVEIIDEDKKFIVYKCIK</sequence>
<gene>
    <name evidence="8" type="ORF">ALGA_0676</name>
</gene>
<dbReference type="PANTHER" id="PTHR47816:SF4">
    <property type="entry name" value="RIBOSOMAL RNA SMALL SUBUNIT METHYLTRANSFERASE C"/>
    <property type="match status" value="1"/>
</dbReference>
<evidence type="ECO:0000256" key="3">
    <source>
        <dbReference type="ARBA" id="ARBA00022603"/>
    </source>
</evidence>
<keyword evidence="9" id="KW-1185">Reference proteome</keyword>
<evidence type="ECO:0000256" key="1">
    <source>
        <dbReference type="ARBA" id="ARBA00022490"/>
    </source>
</evidence>
<dbReference type="InterPro" id="IPR029063">
    <property type="entry name" value="SAM-dependent_MTases_sf"/>
</dbReference>
<evidence type="ECO:0000256" key="4">
    <source>
        <dbReference type="ARBA" id="ARBA00022679"/>
    </source>
</evidence>
<dbReference type="InterPro" id="IPR046977">
    <property type="entry name" value="RsmC/RlmG"/>
</dbReference>
<dbReference type="GO" id="GO:0008170">
    <property type="term" value="F:N-methyltransferase activity"/>
    <property type="evidence" value="ECO:0007669"/>
    <property type="project" value="UniProtKB-ARBA"/>
</dbReference>
<dbReference type="KEGG" id="mbas:ALGA_0676"/>
<evidence type="ECO:0000259" key="7">
    <source>
        <dbReference type="Pfam" id="PF26049"/>
    </source>
</evidence>
<dbReference type="InterPro" id="IPR002052">
    <property type="entry name" value="DNA_methylase_N6_adenine_CS"/>
</dbReference>
<evidence type="ECO:0000313" key="8">
    <source>
        <dbReference type="EMBL" id="BAX79065.1"/>
    </source>
</evidence>
<keyword evidence="1" id="KW-0963">Cytoplasm</keyword>
<dbReference type="SUPFAM" id="SSF53335">
    <property type="entry name" value="S-adenosyl-L-methionine-dependent methyltransferases"/>
    <property type="match status" value="1"/>
</dbReference>
<feature type="domain" description="RlmG N-terminal" evidence="7">
    <location>
        <begin position="4"/>
        <end position="173"/>
    </location>
</feature>
<dbReference type="GO" id="GO:0003676">
    <property type="term" value="F:nucleic acid binding"/>
    <property type="evidence" value="ECO:0007669"/>
    <property type="project" value="InterPro"/>
</dbReference>
<keyword evidence="5" id="KW-0949">S-adenosyl-L-methionine</keyword>
<evidence type="ECO:0000256" key="2">
    <source>
        <dbReference type="ARBA" id="ARBA00022552"/>
    </source>
</evidence>
<reference evidence="9" key="2">
    <citation type="journal article" date="2020" name="Antonie Van Leeuwenhoek">
        <title>Labilibaculum antarcticum sp. nov., a novel facultative anaerobic, psychrotorelant bacterium isolated from marine sediment of Antarctica.</title>
        <authorList>
            <person name="Watanabe M."/>
            <person name="Kojima H."/>
            <person name="Fukui M."/>
        </authorList>
    </citation>
    <scope>NUCLEOTIDE SEQUENCE [LARGE SCALE GENOMIC DNA]</scope>
    <source>
        <strain evidence="9">SPP2</strain>
    </source>
</reference>
<organism evidence="8 9">
    <name type="scientific">Labilibaculum antarcticum</name>
    <dbReference type="NCBI Taxonomy" id="1717717"/>
    <lineage>
        <taxon>Bacteria</taxon>
        <taxon>Pseudomonadati</taxon>
        <taxon>Bacteroidota</taxon>
        <taxon>Bacteroidia</taxon>
        <taxon>Marinilabiliales</taxon>
        <taxon>Marinifilaceae</taxon>
        <taxon>Labilibaculum</taxon>
    </lineage>
</organism>
<dbReference type="Gene3D" id="3.40.50.150">
    <property type="entry name" value="Vaccinia Virus protein VP39"/>
    <property type="match status" value="2"/>
</dbReference>
<dbReference type="EMBL" id="AP018042">
    <property type="protein sequence ID" value="BAX79065.1"/>
    <property type="molecule type" value="Genomic_DNA"/>
</dbReference>
<dbReference type="GO" id="GO:0008757">
    <property type="term" value="F:S-adenosylmethionine-dependent methyltransferase activity"/>
    <property type="evidence" value="ECO:0007669"/>
    <property type="project" value="InterPro"/>
</dbReference>
<dbReference type="Pfam" id="PF05175">
    <property type="entry name" value="MTS"/>
    <property type="match status" value="1"/>
</dbReference>
<keyword evidence="4" id="KW-0808">Transferase</keyword>
<dbReference type="Pfam" id="PF26049">
    <property type="entry name" value="RLMG_N"/>
    <property type="match status" value="1"/>
</dbReference>
<evidence type="ECO:0000256" key="5">
    <source>
        <dbReference type="ARBA" id="ARBA00022691"/>
    </source>
</evidence>
<dbReference type="GO" id="GO:0006364">
    <property type="term" value="P:rRNA processing"/>
    <property type="evidence" value="ECO:0007669"/>
    <property type="project" value="UniProtKB-KW"/>
</dbReference>
<feature type="domain" description="Methyltransferase small" evidence="6">
    <location>
        <begin position="197"/>
        <end position="357"/>
    </location>
</feature>
<proteinExistence type="predicted"/>
<evidence type="ECO:0000313" key="9">
    <source>
        <dbReference type="Proteomes" id="UP000218267"/>
    </source>
</evidence>
<dbReference type="InterPro" id="IPR007848">
    <property type="entry name" value="Small_mtfrase_dom"/>
</dbReference>
<accession>A0A1Y1CFG7</accession>